<dbReference type="EMBL" id="CM045769">
    <property type="protein sequence ID" value="KAI7993708.1"/>
    <property type="molecule type" value="Genomic_DNA"/>
</dbReference>
<comment type="caution">
    <text evidence="1">The sequence shown here is derived from an EMBL/GenBank/DDBJ whole genome shotgun (WGS) entry which is preliminary data.</text>
</comment>
<gene>
    <name evidence="1" type="ORF">LOK49_LG11G01515</name>
</gene>
<dbReference type="Proteomes" id="UP001060215">
    <property type="component" value="Chromosome 12"/>
</dbReference>
<accession>A0ACC0FZ98</accession>
<evidence type="ECO:0000313" key="1">
    <source>
        <dbReference type="EMBL" id="KAI7993708.1"/>
    </source>
</evidence>
<protein>
    <submittedName>
        <fullName evidence="1">Dynamin-related protein 3B</fullName>
    </submittedName>
</protein>
<keyword evidence="2" id="KW-1185">Reference proteome</keyword>
<reference evidence="1 2" key="1">
    <citation type="journal article" date="2022" name="Plant J.">
        <title>Chromosome-level genome of Camellia lanceoleosa provides a valuable resource for understanding genome evolution and self-incompatibility.</title>
        <authorList>
            <person name="Gong W."/>
            <person name="Xiao S."/>
            <person name="Wang L."/>
            <person name="Liao Z."/>
            <person name="Chang Y."/>
            <person name="Mo W."/>
            <person name="Hu G."/>
            <person name="Li W."/>
            <person name="Zhao G."/>
            <person name="Zhu H."/>
            <person name="Hu X."/>
            <person name="Ji K."/>
            <person name="Xiang X."/>
            <person name="Song Q."/>
            <person name="Yuan D."/>
            <person name="Jin S."/>
            <person name="Zhang L."/>
        </authorList>
    </citation>
    <scope>NUCLEOTIDE SEQUENCE [LARGE SCALE GENOMIC DNA]</scope>
    <source>
        <strain evidence="1">SQ_2022a</strain>
    </source>
</reference>
<sequence length="139" mass="14726">METGSVSQNREFNEKPRNREKNKATRRNIGAADEAAAASTSTADEAAAAVWAKGATAAACVCRKMVVFQSMIELSQVAVVSSQSSGKSSVLEAFVGRDFLPRGSDICTNGVLSYFYDLISQSDSSNSEESGEQESKIGS</sequence>
<organism evidence="1 2">
    <name type="scientific">Camellia lanceoleosa</name>
    <dbReference type="NCBI Taxonomy" id="1840588"/>
    <lineage>
        <taxon>Eukaryota</taxon>
        <taxon>Viridiplantae</taxon>
        <taxon>Streptophyta</taxon>
        <taxon>Embryophyta</taxon>
        <taxon>Tracheophyta</taxon>
        <taxon>Spermatophyta</taxon>
        <taxon>Magnoliopsida</taxon>
        <taxon>eudicotyledons</taxon>
        <taxon>Gunneridae</taxon>
        <taxon>Pentapetalae</taxon>
        <taxon>asterids</taxon>
        <taxon>Ericales</taxon>
        <taxon>Theaceae</taxon>
        <taxon>Camellia</taxon>
    </lineage>
</organism>
<evidence type="ECO:0000313" key="2">
    <source>
        <dbReference type="Proteomes" id="UP001060215"/>
    </source>
</evidence>
<proteinExistence type="predicted"/>
<name>A0ACC0FZ98_9ERIC</name>